<protein>
    <submittedName>
        <fullName evidence="1">Uncharacterized protein</fullName>
    </submittedName>
</protein>
<organism evidence="1 2">
    <name type="scientific">Tianweitania sediminis</name>
    <dbReference type="NCBI Taxonomy" id="1502156"/>
    <lineage>
        <taxon>Bacteria</taxon>
        <taxon>Pseudomonadati</taxon>
        <taxon>Pseudomonadota</taxon>
        <taxon>Alphaproteobacteria</taxon>
        <taxon>Hyphomicrobiales</taxon>
        <taxon>Phyllobacteriaceae</taxon>
        <taxon>Tianweitania</taxon>
    </lineage>
</organism>
<accession>A0A8J7UL09</accession>
<gene>
    <name evidence="1" type="ORF">J5Y06_17405</name>
</gene>
<dbReference type="RefSeq" id="WP_209336459.1">
    <property type="nucleotide sequence ID" value="NZ_JAGIYY010000007.1"/>
</dbReference>
<evidence type="ECO:0000313" key="2">
    <source>
        <dbReference type="Proteomes" id="UP000666240"/>
    </source>
</evidence>
<dbReference type="AlphaFoldDB" id="A0A8J7UL09"/>
<dbReference type="EMBL" id="JAGIYY010000007">
    <property type="protein sequence ID" value="MBP0440430.1"/>
    <property type="molecule type" value="Genomic_DNA"/>
</dbReference>
<reference evidence="1" key="1">
    <citation type="submission" date="2021-03" db="EMBL/GenBank/DDBJ databases">
        <title>Genome sequencing and assembly of Tianweitania sediminis.</title>
        <authorList>
            <person name="Chhetri G."/>
        </authorList>
    </citation>
    <scope>NUCLEOTIDE SEQUENCE</scope>
    <source>
        <strain evidence="1">Z8</strain>
    </source>
</reference>
<sequence>MQKHNHIDMENGIRCAKIAKNTIEKSWQDTEKCDTFFLTIEGQALDPRPAAATTTIKGAYVDGRQPIRCVETEGQGGACPLLAG</sequence>
<proteinExistence type="predicted"/>
<name>A0A8J7UL09_9HYPH</name>
<comment type="caution">
    <text evidence="1">The sequence shown here is derived from an EMBL/GenBank/DDBJ whole genome shotgun (WGS) entry which is preliminary data.</text>
</comment>
<keyword evidence="2" id="KW-1185">Reference proteome</keyword>
<evidence type="ECO:0000313" key="1">
    <source>
        <dbReference type="EMBL" id="MBP0440430.1"/>
    </source>
</evidence>
<dbReference type="Proteomes" id="UP000666240">
    <property type="component" value="Unassembled WGS sequence"/>
</dbReference>